<gene>
    <name evidence="4" type="ORF">EIP91_011790</name>
</gene>
<keyword evidence="3" id="KW-0812">Transmembrane</keyword>
<dbReference type="Pfam" id="PF13450">
    <property type="entry name" value="NAD_binding_8"/>
    <property type="match status" value="1"/>
</dbReference>
<dbReference type="PANTHER" id="PTHR42877:SF4">
    <property type="entry name" value="FAD_NAD(P)-BINDING DOMAIN-CONTAINING PROTEIN-RELATED"/>
    <property type="match status" value="1"/>
</dbReference>
<evidence type="ECO:0000313" key="4">
    <source>
        <dbReference type="EMBL" id="TCD67926.1"/>
    </source>
</evidence>
<dbReference type="STRING" id="92696.A0A4R0RK76"/>
<comment type="similarity">
    <text evidence="1">Belongs to the FAD-binding monooxygenase family.</text>
</comment>
<comment type="caution">
    <text evidence="4">The sequence shown here is derived from an EMBL/GenBank/DDBJ whole genome shotgun (WGS) entry which is preliminary data.</text>
</comment>
<evidence type="ECO:0000313" key="5">
    <source>
        <dbReference type="Proteomes" id="UP000292702"/>
    </source>
</evidence>
<accession>A0A4R0RK76</accession>
<feature type="transmembrane region" description="Helical" evidence="3">
    <location>
        <begin position="12"/>
        <end position="29"/>
    </location>
</feature>
<feature type="region of interest" description="Disordered" evidence="2">
    <location>
        <begin position="688"/>
        <end position="708"/>
    </location>
</feature>
<dbReference type="OrthoDB" id="74360at2759"/>
<dbReference type="AlphaFoldDB" id="A0A4R0RK76"/>
<reference evidence="4 5" key="1">
    <citation type="submission" date="2018-11" db="EMBL/GenBank/DDBJ databases">
        <title>Genome assembly of Steccherinum ochraceum LE-BIN_3174, the white-rot fungus of the Steccherinaceae family (The Residual Polyporoid clade, Polyporales, Basidiomycota).</title>
        <authorList>
            <person name="Fedorova T.V."/>
            <person name="Glazunova O.A."/>
            <person name="Landesman E.O."/>
            <person name="Moiseenko K.V."/>
            <person name="Psurtseva N.V."/>
            <person name="Savinova O.S."/>
            <person name="Shakhova N.V."/>
            <person name="Tyazhelova T.V."/>
            <person name="Vasina D.V."/>
        </authorList>
    </citation>
    <scope>NUCLEOTIDE SEQUENCE [LARGE SCALE GENOMIC DNA]</scope>
    <source>
        <strain evidence="4 5">LE-BIN_3174</strain>
    </source>
</reference>
<dbReference type="InterPro" id="IPR051209">
    <property type="entry name" value="FAD-bind_Monooxygenase_sf"/>
</dbReference>
<organism evidence="4 5">
    <name type="scientific">Steccherinum ochraceum</name>
    <dbReference type="NCBI Taxonomy" id="92696"/>
    <lineage>
        <taxon>Eukaryota</taxon>
        <taxon>Fungi</taxon>
        <taxon>Dikarya</taxon>
        <taxon>Basidiomycota</taxon>
        <taxon>Agaricomycotina</taxon>
        <taxon>Agaricomycetes</taxon>
        <taxon>Polyporales</taxon>
        <taxon>Steccherinaceae</taxon>
        <taxon>Steccherinum</taxon>
    </lineage>
</organism>
<proteinExistence type="inferred from homology"/>
<keyword evidence="3" id="KW-1133">Transmembrane helix</keyword>
<evidence type="ECO:0000256" key="3">
    <source>
        <dbReference type="SAM" id="Phobius"/>
    </source>
</evidence>
<dbReference type="EMBL" id="RWJN01000081">
    <property type="protein sequence ID" value="TCD67926.1"/>
    <property type="molecule type" value="Genomic_DNA"/>
</dbReference>
<name>A0A4R0RK76_9APHY</name>
<evidence type="ECO:0000256" key="1">
    <source>
        <dbReference type="ARBA" id="ARBA00010139"/>
    </source>
</evidence>
<feature type="transmembrane region" description="Helical" evidence="3">
    <location>
        <begin position="528"/>
        <end position="546"/>
    </location>
</feature>
<dbReference type="Gene3D" id="3.50.50.60">
    <property type="entry name" value="FAD/NAD(P)-binding domain"/>
    <property type="match status" value="2"/>
</dbReference>
<keyword evidence="3" id="KW-0472">Membrane</keyword>
<keyword evidence="5" id="KW-1185">Reference proteome</keyword>
<dbReference type="InterPro" id="IPR036188">
    <property type="entry name" value="FAD/NAD-bd_sf"/>
</dbReference>
<sequence length="726" mass="82313">MVSEKPASAAPSVVIIGAGIAGIITAIALKKRLGFHDFKIYEEADDVGGTWHLNTYPGCACDIATHWYSYSEELNPDWDHSHVYQPVLKAYWKGLAERYGITRHVCFFSRVLGAAWDTQQQMYRVEVLDVRNGDTQVEYTNAIVSAVGFLNQPYFAENLKGVRDTFKGEHFHSARWDHSVDLRHKRVAVIGNSNSASQFLPIITNDPTTQVTSFYRTSRWIIPEARAKLWIPANIRWRIPIPGWQRSMFKRVPLAMRLYRWMLIIGYEFFYASIISGSPNRESREALMEVDLRQYIRETAPTQYHAKLIPDYPFGCKRFVLDSGHLKALHRPNVDINFDGIAGITEHGIITKKGEHVDFDVIIEATGYVVDQYRVQIRGRDGSTIQEYFDHQAGPTAYKGTTVPNFPNFFMVCGPNTATSHGSVICTQELQINYIIQMLQPVLAQQVSSFEVTHDATNAWNESVQRKLADSVWSACSSWYRVGQTGKNTSIWPGSLTHQWLHLRRPAWSDYRAVEAAEWERRRLWRRVLEIMLILVIAVALLWIWMHPTDGVRVVEAVNRQVPVMAWFLASDSTFYEAYTLATSKEVEGCRSFAAVLQPGRTAQASVGIGSMIGAGLDHVKYLFACKPHIWTLWSGGRGGDLEKTAEKCSELNVVLDVHHHFVLDALVGRHPLLSVVATIPGLPPLWHTQSPTSAPDSPRSDIDYALPVPDFPRQRYRLDDGEREV</sequence>
<dbReference type="SUPFAM" id="SSF51905">
    <property type="entry name" value="FAD/NAD(P)-binding domain"/>
    <property type="match status" value="1"/>
</dbReference>
<dbReference type="PANTHER" id="PTHR42877">
    <property type="entry name" value="L-ORNITHINE N(5)-MONOOXYGENASE-RELATED"/>
    <property type="match status" value="1"/>
</dbReference>
<protein>
    <recommendedName>
        <fullName evidence="6">FAD/NAD(P)-binding domain-containing protein</fullName>
    </recommendedName>
</protein>
<dbReference type="Proteomes" id="UP000292702">
    <property type="component" value="Unassembled WGS sequence"/>
</dbReference>
<evidence type="ECO:0008006" key="6">
    <source>
        <dbReference type="Google" id="ProtNLM"/>
    </source>
</evidence>
<evidence type="ECO:0000256" key="2">
    <source>
        <dbReference type="SAM" id="MobiDB-lite"/>
    </source>
</evidence>